<dbReference type="EMBL" id="CZBM01000001">
    <property type="protein sequence ID" value="CUP51417.1"/>
    <property type="molecule type" value="Genomic_DNA"/>
</dbReference>
<dbReference type="Pfam" id="PF05069">
    <property type="entry name" value="Phage_tail_S"/>
    <property type="match status" value="1"/>
</dbReference>
<dbReference type="EMBL" id="SRYM01000052">
    <property type="protein sequence ID" value="TGY55157.1"/>
    <property type="molecule type" value="Genomic_DNA"/>
</dbReference>
<evidence type="ECO:0000313" key="4">
    <source>
        <dbReference type="Proteomes" id="UP000310032"/>
    </source>
</evidence>
<gene>
    <name evidence="2" type="ORF">E5342_15075</name>
    <name evidence="1" type="ORF">ERS852560_00166</name>
</gene>
<dbReference type="AlphaFoldDB" id="A0A174NX57"/>
<evidence type="ECO:0000313" key="3">
    <source>
        <dbReference type="Proteomes" id="UP000095332"/>
    </source>
</evidence>
<organism evidence="1 3">
    <name type="scientific">Parabacteroides distasonis</name>
    <dbReference type="NCBI Taxonomy" id="823"/>
    <lineage>
        <taxon>Bacteria</taxon>
        <taxon>Pseudomonadati</taxon>
        <taxon>Bacteroidota</taxon>
        <taxon>Bacteroidia</taxon>
        <taxon>Bacteroidales</taxon>
        <taxon>Tannerellaceae</taxon>
        <taxon>Parabacteroides</taxon>
    </lineage>
</organism>
<reference evidence="1 3" key="1">
    <citation type="submission" date="2015-09" db="EMBL/GenBank/DDBJ databases">
        <authorList>
            <consortium name="Pathogen Informatics"/>
        </authorList>
    </citation>
    <scope>NUCLEOTIDE SEQUENCE [LARGE SCALE GENOMIC DNA]</scope>
    <source>
        <strain evidence="1 3">2789STDY5834948</strain>
    </source>
</reference>
<dbReference type="RefSeq" id="WP_057327597.1">
    <property type="nucleotide sequence ID" value="NZ_CZBM01000001.1"/>
</dbReference>
<proteinExistence type="predicted"/>
<accession>A0A174NX57</accession>
<dbReference type="Proteomes" id="UP000095332">
    <property type="component" value="Unassembled WGS sequence"/>
</dbReference>
<name>A0A174NX57_PARDI</name>
<evidence type="ECO:0000313" key="1">
    <source>
        <dbReference type="EMBL" id="CUP51417.1"/>
    </source>
</evidence>
<dbReference type="InterPro" id="IPR006522">
    <property type="entry name" value="Phage_virion_morphogenesis"/>
</dbReference>
<evidence type="ECO:0000313" key="2">
    <source>
        <dbReference type="EMBL" id="TGY55157.1"/>
    </source>
</evidence>
<dbReference type="Proteomes" id="UP000310032">
    <property type="component" value="Unassembled WGS sequence"/>
</dbReference>
<reference evidence="2 4" key="2">
    <citation type="submission" date="2019-04" db="EMBL/GenBank/DDBJ databases">
        <title>Microbes associate with the intestines of laboratory mice.</title>
        <authorList>
            <person name="Navarre W."/>
            <person name="Wong E."/>
            <person name="Huang K."/>
            <person name="Tropini C."/>
            <person name="Ng K."/>
            <person name="Yu B."/>
        </authorList>
    </citation>
    <scope>NUCLEOTIDE SEQUENCE [LARGE SCALE GENOMIC DNA]</scope>
    <source>
        <strain evidence="2 4">NM39_I3</strain>
    </source>
</reference>
<protein>
    <submittedName>
        <fullName evidence="1">Mu-like prophage protein gpG</fullName>
    </submittedName>
    <submittedName>
        <fullName evidence="2">Phage morphogenesis protein</fullName>
    </submittedName>
</protein>
<sequence>MDGNFRKEVIDRSLDDIKVELDEEFDRNFERKSFFDEQKWPERKFDDGVGSLMQRTGGLRKSISSRKRGAELAYTSHKPYGRIHNEGGEIKVTRKMKGYFFAKLKEIESGYSYKKNGEKRDNRRNRTLSDKENFYRAMALKKVGSTITIPERRFIGNSKTTDKIIREIAEQNIDDYFKRHNIITK</sequence>